<proteinExistence type="predicted"/>
<dbReference type="OrthoDB" id="2963168at2759"/>
<dbReference type="EMBL" id="KZ824442">
    <property type="protein sequence ID" value="RAL00130.1"/>
    <property type="molecule type" value="Genomic_DNA"/>
</dbReference>
<dbReference type="RefSeq" id="XP_025574457.1">
    <property type="nucleotide sequence ID" value="XM_025721515.1"/>
</dbReference>
<keyword evidence="2" id="KW-1185">Reference proteome</keyword>
<protein>
    <submittedName>
        <fullName evidence="1">Uncharacterized protein</fullName>
    </submittedName>
</protein>
<dbReference type="GeneID" id="37226380"/>
<name>A0A395GXQ0_9EURO</name>
<sequence length="129" mass="14553">MNCASWFHLQLDQGLDNEHIRQGIFNLPHTLSAADVCEEFLRLLQAASPRYAATGKCGVASIYSRLYSLMQARFGDGFTGRPVNSRAPGSQFMIQFEALLLNLRQDHFPERQYPLIFPMPPNNPSSHSL</sequence>
<dbReference type="VEuPathDB" id="FungiDB:BO80DRAFT_445832"/>
<gene>
    <name evidence="1" type="ORF">BO80DRAFT_445832</name>
</gene>
<evidence type="ECO:0000313" key="2">
    <source>
        <dbReference type="Proteomes" id="UP000249402"/>
    </source>
</evidence>
<dbReference type="AlphaFoldDB" id="A0A395GXQ0"/>
<accession>A0A395GXQ0</accession>
<dbReference type="Proteomes" id="UP000249402">
    <property type="component" value="Unassembled WGS sequence"/>
</dbReference>
<organism evidence="1 2">
    <name type="scientific">Aspergillus ibericus CBS 121593</name>
    <dbReference type="NCBI Taxonomy" id="1448316"/>
    <lineage>
        <taxon>Eukaryota</taxon>
        <taxon>Fungi</taxon>
        <taxon>Dikarya</taxon>
        <taxon>Ascomycota</taxon>
        <taxon>Pezizomycotina</taxon>
        <taxon>Eurotiomycetes</taxon>
        <taxon>Eurotiomycetidae</taxon>
        <taxon>Eurotiales</taxon>
        <taxon>Aspergillaceae</taxon>
        <taxon>Aspergillus</taxon>
        <taxon>Aspergillus subgen. Circumdati</taxon>
    </lineage>
</organism>
<evidence type="ECO:0000313" key="1">
    <source>
        <dbReference type="EMBL" id="RAL00130.1"/>
    </source>
</evidence>
<reference evidence="1 2" key="1">
    <citation type="submission" date="2018-02" db="EMBL/GenBank/DDBJ databases">
        <title>The genomes of Aspergillus section Nigri reveals drivers in fungal speciation.</title>
        <authorList>
            <consortium name="DOE Joint Genome Institute"/>
            <person name="Vesth T.C."/>
            <person name="Nybo J."/>
            <person name="Theobald S."/>
            <person name="Brandl J."/>
            <person name="Frisvad J.C."/>
            <person name="Nielsen K.F."/>
            <person name="Lyhne E.K."/>
            <person name="Kogle M.E."/>
            <person name="Kuo A."/>
            <person name="Riley R."/>
            <person name="Clum A."/>
            <person name="Nolan M."/>
            <person name="Lipzen A."/>
            <person name="Salamov A."/>
            <person name="Henrissat B."/>
            <person name="Wiebenga A."/>
            <person name="De vries R.P."/>
            <person name="Grigoriev I.V."/>
            <person name="Mortensen U.H."/>
            <person name="Andersen M.R."/>
            <person name="Baker S.E."/>
        </authorList>
    </citation>
    <scope>NUCLEOTIDE SEQUENCE [LARGE SCALE GENOMIC DNA]</scope>
    <source>
        <strain evidence="1 2">CBS 121593</strain>
    </source>
</reference>